<keyword evidence="1" id="KW-0732">Signal</keyword>
<sequence length="172" mass="18028">MRTRLAFTILGVSLALAGCSNKPLHEIRSNSAGPDEFLVLPVKPLTAPQDYDVLPAPTPGGSNLVDQNPTADAVAALGGRPAALDPSGGVPSSDGALVTTASRYGVPANTRQVVAAEDAEFRRTQGRLSGFKLFPVDRYSQVYRRQTLGPFEANAAFRRAGAETPTAPPANE</sequence>
<evidence type="ECO:0000256" key="1">
    <source>
        <dbReference type="SAM" id="SignalP"/>
    </source>
</evidence>
<comment type="caution">
    <text evidence="2">The sequence shown here is derived from an EMBL/GenBank/DDBJ whole genome shotgun (WGS) entry which is preliminary data.</text>
</comment>
<gene>
    <name evidence="2" type="ORF">JF290_14970</name>
</gene>
<reference evidence="2" key="1">
    <citation type="submission" date="2020-12" db="EMBL/GenBank/DDBJ databases">
        <title>Sedimentitalea sp. nov., isolated from sand in Incheon.</title>
        <authorList>
            <person name="Kim W."/>
        </authorList>
    </citation>
    <scope>NUCLEOTIDE SEQUENCE</scope>
    <source>
        <strain evidence="2">CAU 1593</strain>
    </source>
</reference>
<protein>
    <submittedName>
        <fullName evidence="2">DUF3035 domain-containing protein</fullName>
    </submittedName>
</protein>
<dbReference type="PROSITE" id="PS51257">
    <property type="entry name" value="PROKAR_LIPOPROTEIN"/>
    <property type="match status" value="1"/>
</dbReference>
<dbReference type="Proteomes" id="UP000619079">
    <property type="component" value="Unassembled WGS sequence"/>
</dbReference>
<feature type="chain" id="PRO_5035163137" evidence="1">
    <location>
        <begin position="18"/>
        <end position="172"/>
    </location>
</feature>
<proteinExistence type="predicted"/>
<feature type="signal peptide" evidence="1">
    <location>
        <begin position="1"/>
        <end position="17"/>
    </location>
</feature>
<dbReference type="Pfam" id="PF11233">
    <property type="entry name" value="DUF3035"/>
    <property type="match status" value="1"/>
</dbReference>
<name>A0A8J7IJT3_9RHOB</name>
<evidence type="ECO:0000313" key="3">
    <source>
        <dbReference type="Proteomes" id="UP000619079"/>
    </source>
</evidence>
<dbReference type="EMBL" id="JAELVR010000010">
    <property type="protein sequence ID" value="MBJ6372827.1"/>
    <property type="molecule type" value="Genomic_DNA"/>
</dbReference>
<keyword evidence="3" id="KW-1185">Reference proteome</keyword>
<dbReference type="RefSeq" id="WP_199025700.1">
    <property type="nucleotide sequence ID" value="NZ_JAELVR010000010.1"/>
</dbReference>
<dbReference type="AlphaFoldDB" id="A0A8J7IJT3"/>
<dbReference type="InterPro" id="IPR021395">
    <property type="entry name" value="DUF3035"/>
</dbReference>
<organism evidence="2 3">
    <name type="scientific">Sedimentitalea arenosa</name>
    <dbReference type="NCBI Taxonomy" id="2798803"/>
    <lineage>
        <taxon>Bacteria</taxon>
        <taxon>Pseudomonadati</taxon>
        <taxon>Pseudomonadota</taxon>
        <taxon>Alphaproteobacteria</taxon>
        <taxon>Rhodobacterales</taxon>
        <taxon>Paracoccaceae</taxon>
        <taxon>Sedimentitalea</taxon>
    </lineage>
</organism>
<evidence type="ECO:0000313" key="2">
    <source>
        <dbReference type="EMBL" id="MBJ6372827.1"/>
    </source>
</evidence>
<accession>A0A8J7IJT3</accession>